<sequence>ARILAQALRWTPPATGNHRDLRYPAQGARTGNKYQTFIQPLSDQEAYLRKANNYNPSWLWTNMGLGRRR</sequence>
<evidence type="ECO:0000313" key="1">
    <source>
        <dbReference type="EMBL" id="CAG7733326.1"/>
    </source>
</evidence>
<dbReference type="Proteomes" id="UP000708208">
    <property type="component" value="Unassembled WGS sequence"/>
</dbReference>
<dbReference type="EMBL" id="CAJVCH010247040">
    <property type="protein sequence ID" value="CAG7733326.1"/>
    <property type="molecule type" value="Genomic_DNA"/>
</dbReference>
<organism evidence="1 2">
    <name type="scientific">Allacma fusca</name>
    <dbReference type="NCBI Taxonomy" id="39272"/>
    <lineage>
        <taxon>Eukaryota</taxon>
        <taxon>Metazoa</taxon>
        <taxon>Ecdysozoa</taxon>
        <taxon>Arthropoda</taxon>
        <taxon>Hexapoda</taxon>
        <taxon>Collembola</taxon>
        <taxon>Symphypleona</taxon>
        <taxon>Sminthuridae</taxon>
        <taxon>Allacma</taxon>
    </lineage>
</organism>
<proteinExistence type="predicted"/>
<reference evidence="1" key="1">
    <citation type="submission" date="2021-06" db="EMBL/GenBank/DDBJ databases">
        <authorList>
            <person name="Hodson N. C."/>
            <person name="Mongue J. A."/>
            <person name="Jaron S. K."/>
        </authorList>
    </citation>
    <scope>NUCLEOTIDE SEQUENCE</scope>
</reference>
<protein>
    <submittedName>
        <fullName evidence="1">Uncharacterized protein</fullName>
    </submittedName>
</protein>
<evidence type="ECO:0000313" key="2">
    <source>
        <dbReference type="Proteomes" id="UP000708208"/>
    </source>
</evidence>
<accession>A0A8J2PDP1</accession>
<gene>
    <name evidence="1" type="ORF">AFUS01_LOCUS21779</name>
</gene>
<comment type="caution">
    <text evidence="1">The sequence shown here is derived from an EMBL/GenBank/DDBJ whole genome shotgun (WGS) entry which is preliminary data.</text>
</comment>
<feature type="non-terminal residue" evidence="1">
    <location>
        <position position="1"/>
    </location>
</feature>
<name>A0A8J2PDP1_9HEXA</name>
<dbReference type="AlphaFoldDB" id="A0A8J2PDP1"/>
<keyword evidence="2" id="KW-1185">Reference proteome</keyword>